<name>A0A2P2PAY2_RHIMU</name>
<protein>
    <submittedName>
        <fullName evidence="1">Uncharacterized protein</fullName>
    </submittedName>
</protein>
<dbReference type="EMBL" id="GGEC01071309">
    <property type="protein sequence ID" value="MBX51793.1"/>
    <property type="molecule type" value="Transcribed_RNA"/>
</dbReference>
<sequence>MCFIFDTLVNSFRQVCR</sequence>
<proteinExistence type="predicted"/>
<organism evidence="1">
    <name type="scientific">Rhizophora mucronata</name>
    <name type="common">Asiatic mangrove</name>
    <dbReference type="NCBI Taxonomy" id="61149"/>
    <lineage>
        <taxon>Eukaryota</taxon>
        <taxon>Viridiplantae</taxon>
        <taxon>Streptophyta</taxon>
        <taxon>Embryophyta</taxon>
        <taxon>Tracheophyta</taxon>
        <taxon>Spermatophyta</taxon>
        <taxon>Magnoliopsida</taxon>
        <taxon>eudicotyledons</taxon>
        <taxon>Gunneridae</taxon>
        <taxon>Pentapetalae</taxon>
        <taxon>rosids</taxon>
        <taxon>fabids</taxon>
        <taxon>Malpighiales</taxon>
        <taxon>Rhizophoraceae</taxon>
        <taxon>Rhizophora</taxon>
    </lineage>
</organism>
<reference evidence="1" key="1">
    <citation type="submission" date="2018-02" db="EMBL/GenBank/DDBJ databases">
        <title>Rhizophora mucronata_Transcriptome.</title>
        <authorList>
            <person name="Meera S.P."/>
            <person name="Sreeshan A."/>
            <person name="Augustine A."/>
        </authorList>
    </citation>
    <scope>NUCLEOTIDE SEQUENCE</scope>
    <source>
        <tissue evidence="1">Leaf</tissue>
    </source>
</reference>
<evidence type="ECO:0000313" key="1">
    <source>
        <dbReference type="EMBL" id="MBX51793.1"/>
    </source>
</evidence>
<dbReference type="AlphaFoldDB" id="A0A2P2PAY2"/>
<accession>A0A2P2PAY2</accession>